<evidence type="ECO:0000313" key="1">
    <source>
        <dbReference type="EMBL" id="MBD2346212.1"/>
    </source>
</evidence>
<name>A0ABR8CVF7_9NOST</name>
<evidence type="ECO:0000313" key="2">
    <source>
        <dbReference type="Proteomes" id="UP000607281"/>
    </source>
</evidence>
<sequence>MEKTITTDLPQKLEPEAKNIKTPELALEAKQKLEEKNNKLKYASNYCYSPTFDNNQIKLVENSGWQVSDIWREIRVNSYCDS</sequence>
<accession>A0ABR8CVF7</accession>
<comment type="caution">
    <text evidence="1">The sequence shown here is derived from an EMBL/GenBank/DDBJ whole genome shotgun (WGS) entry which is preliminary data.</text>
</comment>
<dbReference type="Proteomes" id="UP000607281">
    <property type="component" value="Unassembled WGS sequence"/>
</dbReference>
<protein>
    <submittedName>
        <fullName evidence="1">Uncharacterized protein</fullName>
    </submittedName>
</protein>
<keyword evidence="2" id="KW-1185">Reference proteome</keyword>
<reference evidence="1 2" key="1">
    <citation type="journal article" date="2020" name="ISME J.">
        <title>Comparative genomics reveals insights into cyanobacterial evolution and habitat adaptation.</title>
        <authorList>
            <person name="Chen M.Y."/>
            <person name="Teng W.K."/>
            <person name="Zhao L."/>
            <person name="Hu C.X."/>
            <person name="Zhou Y.K."/>
            <person name="Han B.P."/>
            <person name="Song L.R."/>
            <person name="Shu W.S."/>
        </authorList>
    </citation>
    <scope>NUCLEOTIDE SEQUENCE [LARGE SCALE GENOMIC DNA]</scope>
    <source>
        <strain evidence="1 2">FACHB-260</strain>
    </source>
</reference>
<organism evidence="1 2">
    <name type="scientific">Anabaena subtropica FACHB-260</name>
    <dbReference type="NCBI Taxonomy" id="2692884"/>
    <lineage>
        <taxon>Bacteria</taxon>
        <taxon>Bacillati</taxon>
        <taxon>Cyanobacteriota</taxon>
        <taxon>Cyanophyceae</taxon>
        <taxon>Nostocales</taxon>
        <taxon>Nostocaceae</taxon>
        <taxon>Anabaena</taxon>
    </lineage>
</organism>
<dbReference type="RefSeq" id="WP_190408636.1">
    <property type="nucleotide sequence ID" value="NZ_JACJRF010000038.1"/>
</dbReference>
<dbReference type="EMBL" id="JACJRF010000038">
    <property type="protein sequence ID" value="MBD2346212.1"/>
    <property type="molecule type" value="Genomic_DNA"/>
</dbReference>
<gene>
    <name evidence="1" type="ORF">H6G18_18970</name>
</gene>
<proteinExistence type="predicted"/>